<sequence length="297" mass="33737">MEQSQKLILILLKEGKRVTDQHSDKDDKKGLSRRQFLKNTGMVAGGVVGGSLLGGLLTNEYQKKQEAQIKDEAVKGAALQEARMFFSRKEDFDILGAATERIFPKDDIGPGAIELGVPYFIDKQLASYWGTNAKEYMKDPFRQNSEEHDYQHKDSQKDKTGPDTDTQTPVPTPRYQSRLTRAEIFLAGLRKMEKVSQDKFKKKFVDASPDQQDQVLKMFDNGEVEMQGVDSVTFFNLLLKTTIEGVYSDPLYGGNKNMQGWKMKEYPGPRASFADVIEAEKFVKMDLQSLKDYQKYA</sequence>
<dbReference type="OrthoDB" id="8400810at2"/>
<evidence type="ECO:0000256" key="1">
    <source>
        <dbReference type="SAM" id="MobiDB-lite"/>
    </source>
</evidence>
<keyword evidence="3" id="KW-1185">Reference proteome</keyword>
<dbReference type="Proteomes" id="UP000273811">
    <property type="component" value="Unassembled WGS sequence"/>
</dbReference>
<dbReference type="InterPro" id="IPR006311">
    <property type="entry name" value="TAT_signal"/>
</dbReference>
<proteinExistence type="predicted"/>
<comment type="caution">
    <text evidence="2">The sequence shown here is derived from an EMBL/GenBank/DDBJ whole genome shotgun (WGS) entry which is preliminary data.</text>
</comment>
<evidence type="ECO:0000313" key="2">
    <source>
        <dbReference type="EMBL" id="RWR08424.1"/>
    </source>
</evidence>
<protein>
    <submittedName>
        <fullName evidence="2">Gluconate 2-dehydrogenase subunit 3 family protein</fullName>
    </submittedName>
</protein>
<organism evidence="2 3">
    <name type="scientific">Siminovitchia fortis</name>
    <dbReference type="NCBI Taxonomy" id="254758"/>
    <lineage>
        <taxon>Bacteria</taxon>
        <taxon>Bacillati</taxon>
        <taxon>Bacillota</taxon>
        <taxon>Bacilli</taxon>
        <taxon>Bacillales</taxon>
        <taxon>Bacillaceae</taxon>
        <taxon>Siminovitchia</taxon>
    </lineage>
</organism>
<dbReference type="InterPro" id="IPR027056">
    <property type="entry name" value="Gluconate_2DH_su3"/>
</dbReference>
<name>A0A443IQI9_9BACI</name>
<accession>A0A443IQI9</accession>
<dbReference type="NCBIfam" id="TIGR01409">
    <property type="entry name" value="TAT_signal_seq"/>
    <property type="match status" value="1"/>
</dbReference>
<dbReference type="EMBL" id="QYTU02000025">
    <property type="protein sequence ID" value="RWR08424.1"/>
    <property type="molecule type" value="Genomic_DNA"/>
</dbReference>
<evidence type="ECO:0000313" key="3">
    <source>
        <dbReference type="Proteomes" id="UP000273811"/>
    </source>
</evidence>
<dbReference type="PROSITE" id="PS51318">
    <property type="entry name" value="TAT"/>
    <property type="match status" value="1"/>
</dbReference>
<feature type="compositionally biased region" description="Basic and acidic residues" evidence="1">
    <location>
        <begin position="145"/>
        <end position="162"/>
    </location>
</feature>
<dbReference type="InterPro" id="IPR019546">
    <property type="entry name" value="TAT_signal_bac_arc"/>
</dbReference>
<feature type="region of interest" description="Disordered" evidence="1">
    <location>
        <begin position="145"/>
        <end position="174"/>
    </location>
</feature>
<dbReference type="Pfam" id="PF13618">
    <property type="entry name" value="Gluconate_2-dh3"/>
    <property type="match status" value="1"/>
</dbReference>
<reference evidence="2" key="1">
    <citation type="submission" date="2018-12" db="EMBL/GenBank/DDBJ databases">
        <authorList>
            <person name="Sun L."/>
            <person name="Chen Z."/>
        </authorList>
    </citation>
    <scope>NUCLEOTIDE SEQUENCE [LARGE SCALE GENOMIC DNA]</scope>
    <source>
        <strain evidence="2">DSM 16012</strain>
    </source>
</reference>
<dbReference type="AlphaFoldDB" id="A0A443IQI9"/>
<gene>
    <name evidence="2" type="ORF">D4N35_011650</name>
</gene>